<sequence>MILFEQRGALVTLRFEPPYAPDDERGYLAALDRIGDCPPGFALLAVLGGGARLSREGERAQALWFKATRAHVNDNCRAIAMVRPGASGRMTEIFGRLWNVPLAAFTDEQSARDFLAQHVAGP</sequence>
<name>A0A4R2GWB9_9HYPH</name>
<evidence type="ECO:0008006" key="3">
    <source>
        <dbReference type="Google" id="ProtNLM"/>
    </source>
</evidence>
<dbReference type="RefSeq" id="WP_132002985.1">
    <property type="nucleotide sequence ID" value="NZ_JBHUNN010000002.1"/>
</dbReference>
<protein>
    <recommendedName>
        <fullName evidence="3">SpoIIAA-like protein</fullName>
    </recommendedName>
</protein>
<reference evidence="1 2" key="1">
    <citation type="submission" date="2019-03" db="EMBL/GenBank/DDBJ databases">
        <title>Genomic Encyclopedia of Type Strains, Phase IV (KMG-IV): sequencing the most valuable type-strain genomes for metagenomic binning, comparative biology and taxonomic classification.</title>
        <authorList>
            <person name="Goeker M."/>
        </authorList>
    </citation>
    <scope>NUCLEOTIDE SEQUENCE [LARGE SCALE GENOMIC DNA]</scope>
    <source>
        <strain evidence="1 2">DSM 22958</strain>
    </source>
</reference>
<dbReference type="OrthoDB" id="7865015at2"/>
<comment type="caution">
    <text evidence="1">The sequence shown here is derived from an EMBL/GenBank/DDBJ whole genome shotgun (WGS) entry which is preliminary data.</text>
</comment>
<keyword evidence="2" id="KW-1185">Reference proteome</keyword>
<dbReference type="Proteomes" id="UP000294881">
    <property type="component" value="Unassembled WGS sequence"/>
</dbReference>
<dbReference type="AlphaFoldDB" id="A0A4R2GWB9"/>
<gene>
    <name evidence="1" type="ORF">EV666_10240</name>
</gene>
<dbReference type="EMBL" id="SLWL01000002">
    <property type="protein sequence ID" value="TCO15064.1"/>
    <property type="molecule type" value="Genomic_DNA"/>
</dbReference>
<proteinExistence type="predicted"/>
<evidence type="ECO:0000313" key="2">
    <source>
        <dbReference type="Proteomes" id="UP000294881"/>
    </source>
</evidence>
<evidence type="ECO:0000313" key="1">
    <source>
        <dbReference type="EMBL" id="TCO15064.1"/>
    </source>
</evidence>
<accession>A0A4R2GWB9</accession>
<organism evidence="1 2">
    <name type="scientific">Camelimonas lactis</name>
    <dbReference type="NCBI Taxonomy" id="659006"/>
    <lineage>
        <taxon>Bacteria</taxon>
        <taxon>Pseudomonadati</taxon>
        <taxon>Pseudomonadota</taxon>
        <taxon>Alphaproteobacteria</taxon>
        <taxon>Hyphomicrobiales</taxon>
        <taxon>Chelatococcaceae</taxon>
        <taxon>Camelimonas</taxon>
    </lineage>
</organism>